<evidence type="ECO:0008006" key="3">
    <source>
        <dbReference type="Google" id="ProtNLM"/>
    </source>
</evidence>
<evidence type="ECO:0000313" key="1">
    <source>
        <dbReference type="EMBL" id="RFC68170.1"/>
    </source>
</evidence>
<dbReference type="InterPro" id="IPR015797">
    <property type="entry name" value="NUDIX_hydrolase-like_dom_sf"/>
</dbReference>
<keyword evidence="2" id="KW-1185">Reference proteome</keyword>
<dbReference type="Proteomes" id="UP000262379">
    <property type="component" value="Unassembled WGS sequence"/>
</dbReference>
<dbReference type="Gene3D" id="3.90.79.10">
    <property type="entry name" value="Nucleoside Triphosphate Pyrophosphohydrolase"/>
    <property type="match status" value="1"/>
</dbReference>
<dbReference type="SUPFAM" id="SSF55811">
    <property type="entry name" value="Nudix"/>
    <property type="match status" value="1"/>
</dbReference>
<dbReference type="EMBL" id="QURN01000005">
    <property type="protein sequence ID" value="RFC68170.1"/>
    <property type="molecule type" value="Genomic_DNA"/>
</dbReference>
<protein>
    <recommendedName>
        <fullName evidence="3">NUDIX hydrolase</fullName>
    </recommendedName>
</protein>
<dbReference type="RefSeq" id="WP_116623313.1">
    <property type="nucleotide sequence ID" value="NZ_QURN01000005.1"/>
</dbReference>
<comment type="caution">
    <text evidence="1">The sequence shown here is derived from an EMBL/GenBank/DDBJ whole genome shotgun (WGS) entry which is preliminary data.</text>
</comment>
<sequence>MSFRLPRGVVLPVHEIDVRLLDSPHPYEASHTDAIAANWQQEHAANPHLFNGTMVLLSSFELSDARLVGECHPVKYATMLHWRKHKGPNGVEHSFAFPALVSRDNALVAIRMGKHTANPGRIYFAAGSFEPSDFIDGQVDLHGNMSREVIEETGLNINAAPHDPHCHIYSENYSTVIFRRYWLDEDADVLARRIEEFVASEEEPEIEGPVIIRKDDMPEGMSPHMAAIVRWHFG</sequence>
<dbReference type="AlphaFoldDB" id="A0A371XG25"/>
<organism evidence="1 2">
    <name type="scientific">Mesorhizobium denitrificans</name>
    <dbReference type="NCBI Taxonomy" id="2294114"/>
    <lineage>
        <taxon>Bacteria</taxon>
        <taxon>Pseudomonadati</taxon>
        <taxon>Pseudomonadota</taxon>
        <taxon>Alphaproteobacteria</taxon>
        <taxon>Hyphomicrobiales</taxon>
        <taxon>Phyllobacteriaceae</taxon>
        <taxon>Mesorhizobium</taxon>
    </lineage>
</organism>
<proteinExistence type="predicted"/>
<gene>
    <name evidence="1" type="ORF">DY251_07805</name>
</gene>
<evidence type="ECO:0000313" key="2">
    <source>
        <dbReference type="Proteomes" id="UP000262379"/>
    </source>
</evidence>
<name>A0A371XG25_9HYPH</name>
<reference evidence="2" key="1">
    <citation type="submission" date="2018-08" db="EMBL/GenBank/DDBJ databases">
        <authorList>
            <person name="Im W.T."/>
        </authorList>
    </citation>
    <scope>NUCLEOTIDE SEQUENCE [LARGE SCALE GENOMIC DNA]</scope>
    <source>
        <strain evidence="2">LA-28</strain>
    </source>
</reference>
<accession>A0A371XG25</accession>